<dbReference type="InterPro" id="IPR011009">
    <property type="entry name" value="Kinase-like_dom_sf"/>
</dbReference>
<keyword evidence="3" id="KW-1185">Reference proteome</keyword>
<evidence type="ECO:0000313" key="3">
    <source>
        <dbReference type="Proteomes" id="UP000092666"/>
    </source>
</evidence>
<organism evidence="2 3">
    <name type="scientific">Kwoniella heveanensis BCC8398</name>
    <dbReference type="NCBI Taxonomy" id="1296120"/>
    <lineage>
        <taxon>Eukaryota</taxon>
        <taxon>Fungi</taxon>
        <taxon>Dikarya</taxon>
        <taxon>Basidiomycota</taxon>
        <taxon>Agaricomycotina</taxon>
        <taxon>Tremellomycetes</taxon>
        <taxon>Tremellales</taxon>
        <taxon>Cryptococcaceae</taxon>
        <taxon>Kwoniella</taxon>
    </lineage>
</organism>
<dbReference type="PANTHER" id="PTHR21310:SF13">
    <property type="entry name" value="AMINOGLYCOSIDE PHOSPHOTRANSFERASE DOMAIN-CONTAINING PROTEIN"/>
    <property type="match status" value="1"/>
</dbReference>
<feature type="domain" description="Aminoglycoside phosphotransferase" evidence="1">
    <location>
        <begin position="51"/>
        <end position="310"/>
    </location>
</feature>
<gene>
    <name evidence="2" type="ORF">I316_07318</name>
</gene>
<evidence type="ECO:0000313" key="2">
    <source>
        <dbReference type="EMBL" id="OCF31047.1"/>
    </source>
</evidence>
<sequence>MFSFNPPYGLAWKIGFGISPEWTVEPDLVAMENLARHHLDLPYNSSIRCTVTYLSEGANNKVYKVETTNDTFVMRVGLPLDMPFKVESEVATCDFLRELSIPTPNVLAYDPTNDNQLRFPWMLVEMVNGEPAKGMADWRDIPMIKRKRLVKQLAQFHSRLFYYRFSTIGSLIYSPNYERQTQDHVRRATSLDFFFADEATPRGPFETDIQWLYARLHDARARQVSQFQPNGPEALWHNQQRMLNFTDRVIRCIPRLFSAPNEHNLAKTPSESWSNAMILFAADLLWGNMLIDDEADLVAYIDWEFVSTAPCWAACRLPKIFNERNYEEPFKEDYPPELDDGTPMPNPNGEVNDMYWFDLMDYQCMVLRDIDLAEMATLNPAWMREYREGAVKREFLELVLSAEKAYIFNGYEWDWLEKVEKEESTNGVLDGLHRENDDLFGG</sequence>
<reference evidence="2 3" key="1">
    <citation type="submission" date="2013-07" db="EMBL/GenBank/DDBJ databases">
        <title>The Genome Sequence of Cryptococcus heveanensis BCC8398.</title>
        <authorList>
            <consortium name="The Broad Institute Genome Sequencing Platform"/>
            <person name="Cuomo C."/>
            <person name="Litvintseva A."/>
            <person name="Chen Y."/>
            <person name="Heitman J."/>
            <person name="Sun S."/>
            <person name="Springer D."/>
            <person name="Dromer F."/>
            <person name="Young S.K."/>
            <person name="Zeng Q."/>
            <person name="Gargeya S."/>
            <person name="Fitzgerald M."/>
            <person name="Abouelleil A."/>
            <person name="Alvarado L."/>
            <person name="Berlin A.M."/>
            <person name="Chapman S.B."/>
            <person name="Dewar J."/>
            <person name="Goldberg J."/>
            <person name="Griggs A."/>
            <person name="Gujja S."/>
            <person name="Hansen M."/>
            <person name="Howarth C."/>
            <person name="Imamovic A."/>
            <person name="Larimer J."/>
            <person name="McCowan C."/>
            <person name="Murphy C."/>
            <person name="Pearson M."/>
            <person name="Priest M."/>
            <person name="Roberts A."/>
            <person name="Saif S."/>
            <person name="Shea T."/>
            <person name="Sykes S."/>
            <person name="Wortman J."/>
            <person name="Nusbaum C."/>
            <person name="Birren B."/>
        </authorList>
    </citation>
    <scope>NUCLEOTIDE SEQUENCE [LARGE SCALE GENOMIC DNA]</scope>
    <source>
        <strain evidence="2 3">BCC8398</strain>
    </source>
</reference>
<dbReference type="InterPro" id="IPR051678">
    <property type="entry name" value="AGP_Transferase"/>
</dbReference>
<protein>
    <recommendedName>
        <fullName evidence="1">Aminoglycoside phosphotransferase domain-containing protein</fullName>
    </recommendedName>
</protein>
<proteinExistence type="predicted"/>
<reference evidence="3" key="2">
    <citation type="submission" date="2013-12" db="EMBL/GenBank/DDBJ databases">
        <title>Evolution of pathogenesis and genome organization in the Tremellales.</title>
        <authorList>
            <person name="Cuomo C."/>
            <person name="Litvintseva A."/>
            <person name="Heitman J."/>
            <person name="Chen Y."/>
            <person name="Sun S."/>
            <person name="Springer D."/>
            <person name="Dromer F."/>
            <person name="Young S."/>
            <person name="Zeng Q."/>
            <person name="Chapman S."/>
            <person name="Gujja S."/>
            <person name="Saif S."/>
            <person name="Birren B."/>
        </authorList>
    </citation>
    <scope>NUCLEOTIDE SEQUENCE [LARGE SCALE GENOMIC DNA]</scope>
    <source>
        <strain evidence="3">BCC8398</strain>
    </source>
</reference>
<dbReference type="SUPFAM" id="SSF56112">
    <property type="entry name" value="Protein kinase-like (PK-like)"/>
    <property type="match status" value="1"/>
</dbReference>
<dbReference type="EMBL" id="KV700138">
    <property type="protein sequence ID" value="OCF31047.1"/>
    <property type="molecule type" value="Genomic_DNA"/>
</dbReference>
<name>A0A1B9GJA5_9TREE</name>
<dbReference type="Pfam" id="PF01636">
    <property type="entry name" value="APH"/>
    <property type="match status" value="1"/>
</dbReference>
<dbReference type="AlphaFoldDB" id="A0A1B9GJA5"/>
<accession>A0A1B9GJA5</accession>
<dbReference type="PANTHER" id="PTHR21310">
    <property type="entry name" value="AMINOGLYCOSIDE PHOSPHOTRANSFERASE-RELATED-RELATED"/>
    <property type="match status" value="1"/>
</dbReference>
<evidence type="ECO:0000259" key="1">
    <source>
        <dbReference type="Pfam" id="PF01636"/>
    </source>
</evidence>
<dbReference type="STRING" id="1296120.A0A1B9GJA5"/>
<dbReference type="InterPro" id="IPR002575">
    <property type="entry name" value="Aminoglycoside_PTrfase"/>
</dbReference>
<dbReference type="OrthoDB" id="10003767at2759"/>
<dbReference type="Proteomes" id="UP000092666">
    <property type="component" value="Unassembled WGS sequence"/>
</dbReference>